<comment type="subcellular location">
    <subcellularLocation>
        <location evidence="1">Cell membrane</location>
        <topology evidence="1">Multi-pass membrane protein</topology>
    </subcellularLocation>
</comment>
<evidence type="ECO:0000259" key="7">
    <source>
        <dbReference type="Pfam" id="PF03553"/>
    </source>
</evidence>
<dbReference type="AlphaFoldDB" id="A0AAX3U797"/>
<evidence type="ECO:0000256" key="5">
    <source>
        <dbReference type="ARBA" id="ARBA00023136"/>
    </source>
</evidence>
<protein>
    <submittedName>
        <fullName evidence="8">Na+/H+ antiporter NhaC family protein</fullName>
    </submittedName>
</protein>
<keyword evidence="3 6" id="KW-0812">Transmembrane</keyword>
<accession>A0AAX3U797</accession>
<gene>
    <name evidence="8" type="ORF">PYE51_06540</name>
</gene>
<dbReference type="PANTHER" id="PTHR43478">
    <property type="entry name" value="NA+/H+ ANTIPORTER-RELATED"/>
    <property type="match status" value="1"/>
</dbReference>
<evidence type="ECO:0000313" key="8">
    <source>
        <dbReference type="EMBL" id="WGK82897.1"/>
    </source>
</evidence>
<proteinExistence type="predicted"/>
<feature type="transmembrane region" description="Helical" evidence="6">
    <location>
        <begin position="154"/>
        <end position="174"/>
    </location>
</feature>
<name>A0AAX3U797_9VIBR</name>
<dbReference type="PANTHER" id="PTHR43478:SF1">
    <property type="entry name" value="NA+_H+ ANTIPORTER NHAC-LIKE C-TERMINAL DOMAIN-CONTAINING PROTEIN"/>
    <property type="match status" value="1"/>
</dbReference>
<dbReference type="RefSeq" id="WP_301066021.1">
    <property type="nucleotide sequence ID" value="NZ_CP118709.1"/>
</dbReference>
<dbReference type="Pfam" id="PF03553">
    <property type="entry name" value="Na_H_antiporter"/>
    <property type="match status" value="1"/>
</dbReference>
<feature type="transmembrane region" description="Helical" evidence="6">
    <location>
        <begin position="186"/>
        <end position="206"/>
    </location>
</feature>
<keyword evidence="4 6" id="KW-1133">Transmembrane helix</keyword>
<evidence type="ECO:0000256" key="3">
    <source>
        <dbReference type="ARBA" id="ARBA00022692"/>
    </source>
</evidence>
<reference evidence="8" key="1">
    <citation type="submission" date="2022-02" db="EMBL/GenBank/DDBJ databases">
        <title>Emergence and expansion in Europe of a Vibrio aestuarianus clonal complex pathogenic for oysters.</title>
        <authorList>
            <person name="Mesnil A."/>
            <person name="Travers M.-A."/>
        </authorList>
    </citation>
    <scope>NUCLEOTIDE SEQUENCE</scope>
    <source>
        <strain evidence="8">U29</strain>
    </source>
</reference>
<keyword evidence="5 6" id="KW-0472">Membrane</keyword>
<evidence type="ECO:0000256" key="1">
    <source>
        <dbReference type="ARBA" id="ARBA00004651"/>
    </source>
</evidence>
<evidence type="ECO:0000313" key="9">
    <source>
        <dbReference type="Proteomes" id="UP001239257"/>
    </source>
</evidence>
<dbReference type="InterPro" id="IPR018461">
    <property type="entry name" value="Na/H_Antiport_NhaC-like_C"/>
</dbReference>
<sequence length="217" mass="23606">MAYAIQWCGCIFVQLVTGSARSNWKYDETSYLCDQSDALAILCSVPLVILFHGKFVSPIQSASEEGVSNNRRFETTQPLNAKLHILLLPIILLLFSILTIATITGHGNPVAGNMTNAIYWSGFIALIGSEAALCLSSVKIDVYTDWSIEGIKQVLPALIILILAFTLGSLLAQLKTGVYIANFLQLNHWLWVMPTAIFVTACVVSFSTGSSGLQSVF</sequence>
<feature type="transmembrane region" description="Helical" evidence="6">
    <location>
        <begin position="117"/>
        <end position="142"/>
    </location>
</feature>
<organism evidence="8 9">
    <name type="scientific">Vibrio aestuarianus</name>
    <dbReference type="NCBI Taxonomy" id="28171"/>
    <lineage>
        <taxon>Bacteria</taxon>
        <taxon>Pseudomonadati</taxon>
        <taxon>Pseudomonadota</taxon>
        <taxon>Gammaproteobacteria</taxon>
        <taxon>Vibrionales</taxon>
        <taxon>Vibrionaceae</taxon>
        <taxon>Vibrio</taxon>
    </lineage>
</organism>
<feature type="transmembrane region" description="Helical" evidence="6">
    <location>
        <begin position="85"/>
        <end position="105"/>
    </location>
</feature>
<feature type="domain" description="Na+/H+ antiporter NhaC-like C-terminal" evidence="7">
    <location>
        <begin position="82"/>
        <end position="211"/>
    </location>
</feature>
<dbReference type="EMBL" id="CP118709">
    <property type="protein sequence ID" value="WGK82897.1"/>
    <property type="molecule type" value="Genomic_DNA"/>
</dbReference>
<dbReference type="GO" id="GO:0005886">
    <property type="term" value="C:plasma membrane"/>
    <property type="evidence" value="ECO:0007669"/>
    <property type="project" value="UniProtKB-SubCell"/>
</dbReference>
<evidence type="ECO:0000256" key="2">
    <source>
        <dbReference type="ARBA" id="ARBA00022475"/>
    </source>
</evidence>
<evidence type="ECO:0000256" key="4">
    <source>
        <dbReference type="ARBA" id="ARBA00022989"/>
    </source>
</evidence>
<keyword evidence="2" id="KW-1003">Cell membrane</keyword>
<dbReference type="Proteomes" id="UP001239257">
    <property type="component" value="Chromosome 1"/>
</dbReference>
<evidence type="ECO:0000256" key="6">
    <source>
        <dbReference type="SAM" id="Phobius"/>
    </source>
</evidence>